<dbReference type="EMBL" id="CM001288">
    <property type="protein sequence ID" value="EHH55707.1"/>
    <property type="molecule type" value="Genomic_DNA"/>
</dbReference>
<name>G7PML2_MACFA</name>
<protein>
    <submittedName>
        <fullName evidence="1">Uncharacterized protein</fullName>
    </submittedName>
</protein>
<organism>
    <name type="scientific">Macaca fascicularis</name>
    <name type="common">Crab-eating macaque</name>
    <name type="synonym">Cynomolgus monkey</name>
    <dbReference type="NCBI Taxonomy" id="9541"/>
    <lineage>
        <taxon>Eukaryota</taxon>
        <taxon>Metazoa</taxon>
        <taxon>Chordata</taxon>
        <taxon>Craniata</taxon>
        <taxon>Vertebrata</taxon>
        <taxon>Euteleostomi</taxon>
        <taxon>Mammalia</taxon>
        <taxon>Eutheria</taxon>
        <taxon>Euarchontoglires</taxon>
        <taxon>Primates</taxon>
        <taxon>Haplorrhini</taxon>
        <taxon>Catarrhini</taxon>
        <taxon>Cercopithecidae</taxon>
        <taxon>Cercopithecinae</taxon>
        <taxon>Macaca</taxon>
    </lineage>
</organism>
<dbReference type="AlphaFoldDB" id="G7PML2"/>
<evidence type="ECO:0000313" key="1">
    <source>
        <dbReference type="EMBL" id="EHH55707.1"/>
    </source>
</evidence>
<proteinExistence type="predicted"/>
<accession>G7PML2</accession>
<dbReference type="Proteomes" id="UP000009130">
    <property type="component" value="Chromosome 13"/>
</dbReference>
<reference evidence="1" key="1">
    <citation type="journal article" date="2011" name="Nat. Biotechnol.">
        <title>Genome sequencing and comparison of two nonhuman primate animal models, the cynomolgus and Chinese rhesus macaques.</title>
        <authorList>
            <person name="Yan G."/>
            <person name="Zhang G."/>
            <person name="Fang X."/>
            <person name="Zhang Y."/>
            <person name="Li C."/>
            <person name="Ling F."/>
            <person name="Cooper D.N."/>
            <person name="Li Q."/>
            <person name="Li Y."/>
            <person name="van Gool A.J."/>
            <person name="Du H."/>
            <person name="Chen J."/>
            <person name="Chen R."/>
            <person name="Zhang P."/>
            <person name="Huang Z."/>
            <person name="Thompson J.R."/>
            <person name="Meng Y."/>
            <person name="Bai Y."/>
            <person name="Wang J."/>
            <person name="Zhuo M."/>
            <person name="Wang T."/>
            <person name="Huang Y."/>
            <person name="Wei L."/>
            <person name="Li J."/>
            <person name="Wang Z."/>
            <person name="Hu H."/>
            <person name="Yang P."/>
            <person name="Le L."/>
            <person name="Stenson P.D."/>
            <person name="Li B."/>
            <person name="Liu X."/>
            <person name="Ball E.V."/>
            <person name="An N."/>
            <person name="Huang Q."/>
            <person name="Zhang Y."/>
            <person name="Fan W."/>
            <person name="Zhang X."/>
            <person name="Li Y."/>
            <person name="Wang W."/>
            <person name="Katze M.G."/>
            <person name="Su B."/>
            <person name="Nielsen R."/>
            <person name="Yang H."/>
            <person name="Wang J."/>
            <person name="Wang X."/>
            <person name="Wang J."/>
        </authorList>
    </citation>
    <scope>NUCLEOTIDE SEQUENCE [LARGE SCALE GENOMIC DNA]</scope>
    <source>
        <strain evidence="1">CE-4</strain>
    </source>
</reference>
<sequence length="40" mass="4950">MTFRMTSLRVIGCYKRRERATVKINTRTKQRHFFPLQQSY</sequence>
<gene>
    <name evidence="1" type="ORF">EGM_04963</name>
</gene>